<dbReference type="InterPro" id="IPR015421">
    <property type="entry name" value="PyrdxlP-dep_Trfase_major"/>
</dbReference>
<dbReference type="PIRSF" id="PIRSF005572">
    <property type="entry name" value="NifS"/>
    <property type="match status" value="1"/>
</dbReference>
<comment type="catalytic activity">
    <reaction evidence="11">
        <text>(sulfur carrier)-H + L-cysteine = (sulfur carrier)-SH + L-alanine</text>
        <dbReference type="Rhea" id="RHEA:43892"/>
        <dbReference type="Rhea" id="RHEA-COMP:14737"/>
        <dbReference type="Rhea" id="RHEA-COMP:14739"/>
        <dbReference type="ChEBI" id="CHEBI:29917"/>
        <dbReference type="ChEBI" id="CHEBI:35235"/>
        <dbReference type="ChEBI" id="CHEBI:57972"/>
        <dbReference type="ChEBI" id="CHEBI:64428"/>
        <dbReference type="EC" id="2.8.1.7"/>
    </reaction>
</comment>
<organism evidence="14 15">
    <name type="scientific">Denitrobaculum tricleocarpae</name>
    <dbReference type="NCBI Taxonomy" id="2591009"/>
    <lineage>
        <taxon>Bacteria</taxon>
        <taxon>Pseudomonadati</taxon>
        <taxon>Pseudomonadota</taxon>
        <taxon>Alphaproteobacteria</taxon>
        <taxon>Rhodospirillales</taxon>
        <taxon>Rhodospirillaceae</taxon>
        <taxon>Denitrobaculum</taxon>
    </lineage>
</organism>
<evidence type="ECO:0000256" key="5">
    <source>
        <dbReference type="ARBA" id="ARBA00013558"/>
    </source>
</evidence>
<evidence type="ECO:0000259" key="13">
    <source>
        <dbReference type="Pfam" id="PF00266"/>
    </source>
</evidence>
<dbReference type="PANTHER" id="PTHR11601">
    <property type="entry name" value="CYSTEINE DESULFURYLASE FAMILY MEMBER"/>
    <property type="match status" value="1"/>
</dbReference>
<dbReference type="EMBL" id="VHSH01000010">
    <property type="protein sequence ID" value="TQV74324.1"/>
    <property type="molecule type" value="Genomic_DNA"/>
</dbReference>
<keyword evidence="8" id="KW-0663">Pyridoxal phosphate</keyword>
<keyword evidence="15" id="KW-1185">Reference proteome</keyword>
<dbReference type="Proteomes" id="UP000315252">
    <property type="component" value="Unassembled WGS sequence"/>
</dbReference>
<comment type="cofactor">
    <cofactor evidence="1 12">
        <name>pyridoxal 5'-phosphate</name>
        <dbReference type="ChEBI" id="CHEBI:597326"/>
    </cofactor>
</comment>
<evidence type="ECO:0000313" key="14">
    <source>
        <dbReference type="EMBL" id="TQV74324.1"/>
    </source>
</evidence>
<dbReference type="InterPro" id="IPR015422">
    <property type="entry name" value="PyrdxlP-dep_Trfase_small"/>
</dbReference>
<evidence type="ECO:0000256" key="10">
    <source>
        <dbReference type="ARBA" id="ARBA00023014"/>
    </source>
</evidence>
<proteinExistence type="inferred from homology"/>
<evidence type="ECO:0000256" key="6">
    <source>
        <dbReference type="ARBA" id="ARBA00022679"/>
    </source>
</evidence>
<dbReference type="InterPro" id="IPR015424">
    <property type="entry name" value="PyrdxlP-dep_Trfase"/>
</dbReference>
<keyword evidence="6" id="KW-0808">Transferase</keyword>
<evidence type="ECO:0000256" key="7">
    <source>
        <dbReference type="ARBA" id="ARBA00022723"/>
    </source>
</evidence>
<sequence length="383" mass="39885">MQKHYMDFNATAPIRPEVVEAFVRASQTVGNPSSVHGFGRGARRLVEEARRSVAALTGGRSQDVIFTSGGTEANNLALKGSGRPHVLVSAGEHDSVLQAEPAAQTIPLNPDGTLDMAQFECLLSSLPETAANSILVSVMLANNETGVIQNIPEIAATARRYGALVHCDAVQAAGKIPLDIAMLGVDMLSLSAHKIGGPQGIGALVLTPGLELKPLLLGGGQERRRRAGTENVAGCAGFGVAADFAVSHLTDTQRLADWRDEIEIRLTSLSRESKVFGSAAQRLPNTSCISMPGVPAETQLMALDLAGVAVSSGSACSSGKVQPSHVLRAMGASDAEAASALRISLGWSSTLGDVEAFVDAWSALYRRQEGREASLDLATGSIA</sequence>
<dbReference type="Pfam" id="PF00266">
    <property type="entry name" value="Aminotran_5"/>
    <property type="match status" value="1"/>
</dbReference>
<dbReference type="PROSITE" id="PS00595">
    <property type="entry name" value="AA_TRANSFER_CLASS_5"/>
    <property type="match status" value="1"/>
</dbReference>
<evidence type="ECO:0000256" key="11">
    <source>
        <dbReference type="ARBA" id="ARBA00050776"/>
    </source>
</evidence>
<evidence type="ECO:0000313" key="15">
    <source>
        <dbReference type="Proteomes" id="UP000315252"/>
    </source>
</evidence>
<evidence type="ECO:0000256" key="12">
    <source>
        <dbReference type="RuleBase" id="RU004504"/>
    </source>
</evidence>
<keyword evidence="7" id="KW-0479">Metal-binding</keyword>
<evidence type="ECO:0000256" key="1">
    <source>
        <dbReference type="ARBA" id="ARBA00001933"/>
    </source>
</evidence>
<dbReference type="GO" id="GO:0046872">
    <property type="term" value="F:metal ion binding"/>
    <property type="evidence" value="ECO:0007669"/>
    <property type="project" value="UniProtKB-KW"/>
</dbReference>
<dbReference type="SUPFAM" id="SSF53383">
    <property type="entry name" value="PLP-dependent transferases"/>
    <property type="match status" value="1"/>
</dbReference>
<name>A0A545TAV8_9PROT</name>
<dbReference type="Gene3D" id="3.40.640.10">
    <property type="entry name" value="Type I PLP-dependent aspartate aminotransferase-like (Major domain)"/>
    <property type="match status" value="1"/>
</dbReference>
<dbReference type="GO" id="GO:0051536">
    <property type="term" value="F:iron-sulfur cluster binding"/>
    <property type="evidence" value="ECO:0007669"/>
    <property type="project" value="UniProtKB-KW"/>
</dbReference>
<comment type="function">
    <text evidence="2">Catalyzes the removal of elemental sulfur atoms from cysteine to produce alanine. Seems to participate in the biosynthesis of the nitrogenase metalloclusters by providing the inorganic sulfur required for the Fe-S core formation.</text>
</comment>
<dbReference type="Gene3D" id="1.10.260.50">
    <property type="match status" value="1"/>
</dbReference>
<dbReference type="AlphaFoldDB" id="A0A545TAV8"/>
<dbReference type="InterPro" id="IPR016454">
    <property type="entry name" value="Cysteine_dSase"/>
</dbReference>
<keyword evidence="10" id="KW-0411">Iron-sulfur</keyword>
<evidence type="ECO:0000256" key="4">
    <source>
        <dbReference type="ARBA" id="ARBA00012239"/>
    </source>
</evidence>
<dbReference type="InterPro" id="IPR000192">
    <property type="entry name" value="Aminotrans_V_dom"/>
</dbReference>
<dbReference type="OrthoDB" id="9808002at2"/>
<evidence type="ECO:0000256" key="8">
    <source>
        <dbReference type="ARBA" id="ARBA00022898"/>
    </source>
</evidence>
<dbReference type="RefSeq" id="WP_142898954.1">
    <property type="nucleotide sequence ID" value="NZ_ML660061.1"/>
</dbReference>
<accession>A0A545TAV8</accession>
<keyword evidence="9" id="KW-0408">Iron</keyword>
<comment type="caution">
    <text evidence="14">The sequence shown here is derived from an EMBL/GenBank/DDBJ whole genome shotgun (WGS) entry which is preliminary data.</text>
</comment>
<evidence type="ECO:0000256" key="2">
    <source>
        <dbReference type="ARBA" id="ARBA00003120"/>
    </source>
</evidence>
<dbReference type="EC" id="2.8.1.7" evidence="4"/>
<feature type="domain" description="Aminotransferase class V" evidence="13">
    <location>
        <begin position="5"/>
        <end position="357"/>
    </location>
</feature>
<evidence type="ECO:0000256" key="3">
    <source>
        <dbReference type="ARBA" id="ARBA00006490"/>
    </source>
</evidence>
<comment type="similarity">
    <text evidence="3">Belongs to the class-V pyridoxal-phosphate-dependent aminotransferase family. NifS/IscS subfamily.</text>
</comment>
<gene>
    <name evidence="14" type="ORF">FKG95_23855</name>
</gene>
<reference evidence="14 15" key="1">
    <citation type="submission" date="2019-06" db="EMBL/GenBank/DDBJ databases">
        <title>Whole genome sequence for Rhodospirillaceae sp. R148.</title>
        <authorList>
            <person name="Wang G."/>
        </authorList>
    </citation>
    <scope>NUCLEOTIDE SEQUENCE [LARGE SCALE GENOMIC DNA]</scope>
    <source>
        <strain evidence="14 15">R148</strain>
    </source>
</reference>
<protein>
    <recommendedName>
        <fullName evidence="5">Cysteine desulfurase</fullName>
        <ecNumber evidence="4">2.8.1.7</ecNumber>
    </recommendedName>
</protein>
<dbReference type="PANTHER" id="PTHR11601:SF34">
    <property type="entry name" value="CYSTEINE DESULFURASE"/>
    <property type="match status" value="1"/>
</dbReference>
<dbReference type="InterPro" id="IPR020578">
    <property type="entry name" value="Aminotrans_V_PyrdxlP_BS"/>
</dbReference>
<dbReference type="Gene3D" id="3.90.1150.10">
    <property type="entry name" value="Aspartate Aminotransferase, domain 1"/>
    <property type="match status" value="1"/>
</dbReference>
<dbReference type="GO" id="GO:0031071">
    <property type="term" value="F:cysteine desulfurase activity"/>
    <property type="evidence" value="ECO:0007669"/>
    <property type="project" value="UniProtKB-EC"/>
</dbReference>
<evidence type="ECO:0000256" key="9">
    <source>
        <dbReference type="ARBA" id="ARBA00023004"/>
    </source>
</evidence>